<protein>
    <submittedName>
        <fullName evidence="1">Uncharacterized protein</fullName>
    </submittedName>
</protein>
<accession>A0AAD7LSI9</accession>
<dbReference type="EMBL" id="JARAOO010000006">
    <property type="protein sequence ID" value="KAJ7963530.1"/>
    <property type="molecule type" value="Genomic_DNA"/>
</dbReference>
<dbReference type="AlphaFoldDB" id="A0AAD7LSI9"/>
<dbReference type="KEGG" id="qsa:O6P43_013475"/>
<comment type="caution">
    <text evidence="1">The sequence shown here is derived from an EMBL/GenBank/DDBJ whole genome shotgun (WGS) entry which is preliminary data.</text>
</comment>
<evidence type="ECO:0000313" key="2">
    <source>
        <dbReference type="Proteomes" id="UP001163823"/>
    </source>
</evidence>
<reference evidence="1" key="1">
    <citation type="journal article" date="2023" name="Science">
        <title>Elucidation of the pathway for biosynthesis of saponin adjuvants from the soapbark tree.</title>
        <authorList>
            <person name="Reed J."/>
            <person name="Orme A."/>
            <person name="El-Demerdash A."/>
            <person name="Owen C."/>
            <person name="Martin L.B.B."/>
            <person name="Misra R.C."/>
            <person name="Kikuchi S."/>
            <person name="Rejzek M."/>
            <person name="Martin A.C."/>
            <person name="Harkess A."/>
            <person name="Leebens-Mack J."/>
            <person name="Louveau T."/>
            <person name="Stephenson M.J."/>
            <person name="Osbourn A."/>
        </authorList>
    </citation>
    <scope>NUCLEOTIDE SEQUENCE</scope>
    <source>
        <strain evidence="1">S10</strain>
    </source>
</reference>
<proteinExistence type="predicted"/>
<evidence type="ECO:0000313" key="1">
    <source>
        <dbReference type="EMBL" id="KAJ7963530.1"/>
    </source>
</evidence>
<gene>
    <name evidence="1" type="ORF">O6P43_013475</name>
</gene>
<organism evidence="1 2">
    <name type="scientific">Quillaja saponaria</name>
    <name type="common">Soap bark tree</name>
    <dbReference type="NCBI Taxonomy" id="32244"/>
    <lineage>
        <taxon>Eukaryota</taxon>
        <taxon>Viridiplantae</taxon>
        <taxon>Streptophyta</taxon>
        <taxon>Embryophyta</taxon>
        <taxon>Tracheophyta</taxon>
        <taxon>Spermatophyta</taxon>
        <taxon>Magnoliopsida</taxon>
        <taxon>eudicotyledons</taxon>
        <taxon>Gunneridae</taxon>
        <taxon>Pentapetalae</taxon>
        <taxon>rosids</taxon>
        <taxon>fabids</taxon>
        <taxon>Fabales</taxon>
        <taxon>Quillajaceae</taxon>
        <taxon>Quillaja</taxon>
    </lineage>
</organism>
<keyword evidence="2" id="KW-1185">Reference proteome</keyword>
<sequence length="366" mass="41995">MTTDSKAFAVFRAFIGPVGDEGAYKIQCTDKKKSSMYYVKRYSNEGQALEIYKEAEKLKGLHVAVAHPPNKTTVFFQPLGISLYDFMIFDDKKKLFLNDHVGKAFMVSDFFKEIARQLVILVKILKEKNLCCDINLETIFVSNFAEDRPYVEVASISKLELQKEMKLSSVADVLEDLLKVAGYQGDVEQRCISSLIKKTHIGRINVVLYDSVFWGWQTRIDFIVELSGVEKQMSYLSFQFRAGRASSVFDADWRTKVKQNADLEALKLQYDDYQKKDGPKSSEPLSIKAESTLACLHFMNATFIHLDLMTAQIQRKKPDFRIRNRRELQSLYEQIFPGHIIALADISKNFAESISMLRPWKKAKAI</sequence>
<name>A0AAD7LSI9_QUISA</name>
<dbReference type="Proteomes" id="UP001163823">
    <property type="component" value="Chromosome 6"/>
</dbReference>